<feature type="binding site" description="axial binding residue" evidence="7">
    <location>
        <position position="396"/>
    </location>
    <ligand>
        <name>heme</name>
        <dbReference type="ChEBI" id="CHEBI:30413"/>
    </ligand>
    <ligandPart>
        <name>Fe</name>
        <dbReference type="ChEBI" id="CHEBI:18248"/>
    </ligandPart>
</feature>
<evidence type="ECO:0000256" key="6">
    <source>
        <dbReference type="ARBA" id="ARBA00023033"/>
    </source>
</evidence>
<evidence type="ECO:0000256" key="2">
    <source>
        <dbReference type="ARBA" id="ARBA00022617"/>
    </source>
</evidence>
<dbReference type="OrthoDB" id="9789468at2"/>
<dbReference type="InterPro" id="IPR050196">
    <property type="entry name" value="Cytochrome_P450_Monoox"/>
</dbReference>
<evidence type="ECO:0000256" key="5">
    <source>
        <dbReference type="ARBA" id="ARBA00023004"/>
    </source>
</evidence>
<dbReference type="PANTHER" id="PTHR24291:SF50">
    <property type="entry name" value="BIFUNCTIONAL ALBAFLAVENONE MONOOXYGENASE_TERPENE SYNTHASE"/>
    <property type="match status" value="1"/>
</dbReference>
<dbReference type="InterPro" id="IPR001128">
    <property type="entry name" value="Cyt_P450"/>
</dbReference>
<dbReference type="InterPro" id="IPR002401">
    <property type="entry name" value="Cyt_P450_E_grp-I"/>
</dbReference>
<dbReference type="Proteomes" id="UP000214618">
    <property type="component" value="Chromosome"/>
</dbReference>
<dbReference type="PRINTS" id="PR00463">
    <property type="entry name" value="EP450I"/>
</dbReference>
<dbReference type="EMBL" id="CP017704">
    <property type="protein sequence ID" value="ASS92951.1"/>
    <property type="molecule type" value="Genomic_DNA"/>
</dbReference>
<name>A0A223ECN0_9BACI</name>
<dbReference type="InterPro" id="IPR017972">
    <property type="entry name" value="Cyt_P450_CS"/>
</dbReference>
<keyword evidence="3 7" id="KW-0479">Metal-binding</keyword>
<dbReference type="PROSITE" id="PS00086">
    <property type="entry name" value="CYTOCHROME_P450"/>
    <property type="match status" value="1"/>
</dbReference>
<dbReference type="SUPFAM" id="SSF48264">
    <property type="entry name" value="Cytochrome P450"/>
    <property type="match status" value="1"/>
</dbReference>
<gene>
    <name evidence="9" type="ORF">BS1321_02565</name>
</gene>
<protein>
    <submittedName>
        <fullName evidence="9">Cytochrome P450</fullName>
    </submittedName>
</protein>
<evidence type="ECO:0000256" key="4">
    <source>
        <dbReference type="ARBA" id="ARBA00023002"/>
    </source>
</evidence>
<evidence type="ECO:0000313" key="9">
    <source>
        <dbReference type="EMBL" id="ASS92951.1"/>
    </source>
</evidence>
<dbReference type="GO" id="GO:0016705">
    <property type="term" value="F:oxidoreductase activity, acting on paired donors, with incorporation or reduction of molecular oxygen"/>
    <property type="evidence" value="ECO:0007669"/>
    <property type="project" value="InterPro"/>
</dbReference>
<dbReference type="AlphaFoldDB" id="A0A223ECN0"/>
<dbReference type="Pfam" id="PF00067">
    <property type="entry name" value="p450"/>
    <property type="match status" value="1"/>
</dbReference>
<evidence type="ECO:0000256" key="3">
    <source>
        <dbReference type="ARBA" id="ARBA00022723"/>
    </source>
</evidence>
<dbReference type="GO" id="GO:0020037">
    <property type="term" value="F:heme binding"/>
    <property type="evidence" value="ECO:0007669"/>
    <property type="project" value="InterPro"/>
</dbReference>
<dbReference type="GO" id="GO:0005506">
    <property type="term" value="F:iron ion binding"/>
    <property type="evidence" value="ECO:0007669"/>
    <property type="project" value="InterPro"/>
</dbReference>
<dbReference type="RefSeq" id="WP_063236566.1">
    <property type="nucleotide sequence ID" value="NZ_BCVO01000075.1"/>
</dbReference>
<organism evidence="9 10">
    <name type="scientific">Peribacillus simplex NBRC 15720 = DSM 1321</name>
    <dbReference type="NCBI Taxonomy" id="1349754"/>
    <lineage>
        <taxon>Bacteria</taxon>
        <taxon>Bacillati</taxon>
        <taxon>Bacillota</taxon>
        <taxon>Bacilli</taxon>
        <taxon>Bacillales</taxon>
        <taxon>Bacillaceae</taxon>
        <taxon>Peribacillus</taxon>
    </lineage>
</organism>
<keyword evidence="4 8" id="KW-0560">Oxidoreductase</keyword>
<dbReference type="GeneID" id="56471606"/>
<evidence type="ECO:0000256" key="1">
    <source>
        <dbReference type="ARBA" id="ARBA00010617"/>
    </source>
</evidence>
<keyword evidence="5 7" id="KW-0408">Iron</keyword>
<evidence type="ECO:0000313" key="10">
    <source>
        <dbReference type="Proteomes" id="UP000214618"/>
    </source>
</evidence>
<dbReference type="PANTHER" id="PTHR24291">
    <property type="entry name" value="CYTOCHROME P450 FAMILY 4"/>
    <property type="match status" value="1"/>
</dbReference>
<dbReference type="CDD" id="cd20620">
    <property type="entry name" value="CYP132-like"/>
    <property type="match status" value="1"/>
</dbReference>
<dbReference type="GO" id="GO:0004497">
    <property type="term" value="F:monooxygenase activity"/>
    <property type="evidence" value="ECO:0007669"/>
    <property type="project" value="UniProtKB-KW"/>
</dbReference>
<reference evidence="9 10" key="1">
    <citation type="submission" date="2016-10" db="EMBL/GenBank/DDBJ databases">
        <title>The whole genome sequencing and assembly of Bacillus simplex DSM 1321 strain.</title>
        <authorList>
            <person name="Park M.-K."/>
            <person name="Lee Y.-J."/>
            <person name="Yi H."/>
            <person name="Bahn Y.-S."/>
            <person name="Kim J.F."/>
            <person name="Lee D.-W."/>
        </authorList>
    </citation>
    <scope>NUCLEOTIDE SEQUENCE [LARGE SCALE GENOMIC DNA]</scope>
    <source>
        <strain evidence="9 10">DSM 1321</strain>
    </source>
</reference>
<accession>A0A223ECN0</accession>
<proteinExistence type="inferred from homology"/>
<keyword evidence="2 7" id="KW-0349">Heme</keyword>
<dbReference type="PRINTS" id="PR00385">
    <property type="entry name" value="P450"/>
</dbReference>
<keyword evidence="6 8" id="KW-0503">Monooxygenase</keyword>
<comment type="cofactor">
    <cofactor evidence="7">
        <name>heme</name>
        <dbReference type="ChEBI" id="CHEBI:30413"/>
    </cofactor>
</comment>
<comment type="similarity">
    <text evidence="1 8">Belongs to the cytochrome P450 family.</text>
</comment>
<evidence type="ECO:0000256" key="7">
    <source>
        <dbReference type="PIRSR" id="PIRSR602401-1"/>
    </source>
</evidence>
<evidence type="ECO:0000256" key="8">
    <source>
        <dbReference type="RuleBase" id="RU000461"/>
    </source>
</evidence>
<dbReference type="InterPro" id="IPR036396">
    <property type="entry name" value="Cyt_P450_sf"/>
</dbReference>
<sequence>MSDKNFSNDSPGPKGKLITGHSKEFISDTLGFLTRLAKEYGEVAKIRFGPFHNVYLISNSDLIKQVLVTKQKSFLKSKDFSALKPVIGEGLLTSEKEIHMRQRRLIQPSFKKSHISNYGQDMIDITMDYISTWKNREERIITEDMMSLALGIISKTMFSMSLKEGYGMLGEPIEAFMRIAVKRMRTLQMPLWVPTKNNREYKIAKQRLDKVIYSFIENRRTEAERHEDMLGILMDARDDEDGLAMTDKQLRDELMTIFLAGHETTANALSWTLYLLSQHPDVETKLFNEIDSVIGNRNLTPGDFMKLTYTQNVIYESMRIYPPAYIIQREVAEDVVIGGYLFKKGDMILLSQYVMHHKPEYFDNPDSFKPERFENNFMKTLPPFAYFPFGGGPRVCIGNHFAVMEAVLVLACIAQRYRIRLAPDHHEVKPLPSITLRPKRGLRMVVEDRNIGGFQPEASEI</sequence>
<dbReference type="Gene3D" id="1.10.630.10">
    <property type="entry name" value="Cytochrome P450"/>
    <property type="match status" value="1"/>
</dbReference>